<dbReference type="AlphaFoldDB" id="A0AAW2H9I7"/>
<keyword evidence="4 6" id="KW-0472">Membrane</keyword>
<proteinExistence type="predicted"/>
<dbReference type="GO" id="GO:0042383">
    <property type="term" value="C:sarcolemma"/>
    <property type="evidence" value="ECO:0007669"/>
    <property type="project" value="TreeGrafter"/>
</dbReference>
<dbReference type="GO" id="GO:0042391">
    <property type="term" value="P:regulation of membrane potential"/>
    <property type="evidence" value="ECO:0007669"/>
    <property type="project" value="TreeGrafter"/>
</dbReference>
<evidence type="ECO:0000259" key="7">
    <source>
        <dbReference type="Pfam" id="PF04831"/>
    </source>
</evidence>
<dbReference type="PANTHER" id="PTHR12101:SF30">
    <property type="entry name" value="POPEYE DOMAIN-CONTAINING PROTEIN 3-LIKE PROTEIN"/>
    <property type="match status" value="1"/>
</dbReference>
<evidence type="ECO:0000256" key="3">
    <source>
        <dbReference type="ARBA" id="ARBA00022989"/>
    </source>
</evidence>
<keyword evidence="3 6" id="KW-1133">Transmembrane helix</keyword>
<feature type="transmembrane region" description="Helical" evidence="6">
    <location>
        <begin position="70"/>
        <end position="94"/>
    </location>
</feature>
<name>A0AAW2H9I7_9NEOP</name>
<gene>
    <name evidence="8" type="ORF">PYX00_008979</name>
</gene>
<comment type="caution">
    <text evidence="8">The sequence shown here is derived from an EMBL/GenBank/DDBJ whole genome shotgun (WGS) entry which is preliminary data.</text>
</comment>
<sequence length="376" mass="42805">MSYYGVQGLGPSISWHEGGNNETGYGAGNHTHHSSDSIRWCDSWRDAQHVLYQLANVCFLISYSAPSNRIGLVVMHSVLVLGFMLSTGWAWNVVCAPDVFFWNLSFMSLNLLQLFYVVYLMRPVKFNPELEDAYHTLFQPFKISRLTFKKLVSAEFAQIVSLHAGEAYAMQNLTRTDRLGLLLTGKVNVLSDHQFLHPILPCEFLDSPEFESSRANVDEKFKVSIIAATACRYLYWQRSSLEYLFVKETYLATVVTTLIAKDIATKLYAMNNKIITERGSHLDIRLPSITTSIAFINKKRSPLRKFRKDPMTKRQDTGEDNQRGSNVRDRPVKVNFRPANGQPPELEPLKDASASEDVVTWLNSSSRYQINEQADE</sequence>
<evidence type="ECO:0000256" key="1">
    <source>
        <dbReference type="ARBA" id="ARBA00004141"/>
    </source>
</evidence>
<comment type="subcellular location">
    <subcellularLocation>
        <location evidence="1">Membrane</location>
        <topology evidence="1">Multi-pass membrane protein</topology>
    </subcellularLocation>
</comment>
<evidence type="ECO:0000256" key="6">
    <source>
        <dbReference type="SAM" id="Phobius"/>
    </source>
</evidence>
<accession>A0AAW2H9I7</accession>
<protein>
    <recommendedName>
        <fullName evidence="7">POPDC1-3 domain-containing protein</fullName>
    </recommendedName>
</protein>
<feature type="domain" description="POPDC1-3" evidence="7">
    <location>
        <begin position="47"/>
        <end position="273"/>
    </location>
</feature>
<dbReference type="InterPro" id="IPR006916">
    <property type="entry name" value="POPDC1-3"/>
</dbReference>
<dbReference type="EMBL" id="JARGDH010000005">
    <property type="protein sequence ID" value="KAL0266446.1"/>
    <property type="molecule type" value="Genomic_DNA"/>
</dbReference>
<feature type="compositionally biased region" description="Basic and acidic residues" evidence="5">
    <location>
        <begin position="308"/>
        <end position="332"/>
    </location>
</feature>
<dbReference type="GO" id="GO:0030552">
    <property type="term" value="F:cAMP binding"/>
    <property type="evidence" value="ECO:0007669"/>
    <property type="project" value="TreeGrafter"/>
</dbReference>
<feature type="transmembrane region" description="Helical" evidence="6">
    <location>
        <begin position="100"/>
        <end position="121"/>
    </location>
</feature>
<dbReference type="GO" id="GO:0051146">
    <property type="term" value="P:striated muscle cell differentiation"/>
    <property type="evidence" value="ECO:0007669"/>
    <property type="project" value="TreeGrafter"/>
</dbReference>
<dbReference type="InterPro" id="IPR055272">
    <property type="entry name" value="POPDC1-3_dom"/>
</dbReference>
<dbReference type="GO" id="GO:0007507">
    <property type="term" value="P:heart development"/>
    <property type="evidence" value="ECO:0007669"/>
    <property type="project" value="TreeGrafter"/>
</dbReference>
<feature type="region of interest" description="Disordered" evidence="5">
    <location>
        <begin position="306"/>
        <end position="354"/>
    </location>
</feature>
<dbReference type="PANTHER" id="PTHR12101">
    <property type="entry name" value="POPEYE DOMAIN CONTAINING PROTEIN"/>
    <property type="match status" value="1"/>
</dbReference>
<reference evidence="8" key="1">
    <citation type="journal article" date="2024" name="Gigascience">
        <title>Chromosome-level genome of the poultry shaft louse Menopon gallinae provides insight into the host-switching and adaptive evolution of parasitic lice.</title>
        <authorList>
            <person name="Xu Y."/>
            <person name="Ma L."/>
            <person name="Liu S."/>
            <person name="Liang Y."/>
            <person name="Liu Q."/>
            <person name="He Z."/>
            <person name="Tian L."/>
            <person name="Duan Y."/>
            <person name="Cai W."/>
            <person name="Li H."/>
            <person name="Song F."/>
        </authorList>
    </citation>
    <scope>NUCLEOTIDE SEQUENCE</scope>
    <source>
        <strain evidence="8">Cailab_2023a</strain>
    </source>
</reference>
<evidence type="ECO:0000313" key="8">
    <source>
        <dbReference type="EMBL" id="KAL0266446.1"/>
    </source>
</evidence>
<organism evidence="8">
    <name type="scientific">Menopon gallinae</name>
    <name type="common">poultry shaft louse</name>
    <dbReference type="NCBI Taxonomy" id="328185"/>
    <lineage>
        <taxon>Eukaryota</taxon>
        <taxon>Metazoa</taxon>
        <taxon>Ecdysozoa</taxon>
        <taxon>Arthropoda</taxon>
        <taxon>Hexapoda</taxon>
        <taxon>Insecta</taxon>
        <taxon>Pterygota</taxon>
        <taxon>Neoptera</taxon>
        <taxon>Paraneoptera</taxon>
        <taxon>Psocodea</taxon>
        <taxon>Troctomorpha</taxon>
        <taxon>Phthiraptera</taxon>
        <taxon>Amblycera</taxon>
        <taxon>Menoponidae</taxon>
        <taxon>Menopon</taxon>
    </lineage>
</organism>
<evidence type="ECO:0000256" key="4">
    <source>
        <dbReference type="ARBA" id="ARBA00023136"/>
    </source>
</evidence>
<evidence type="ECO:0000256" key="5">
    <source>
        <dbReference type="SAM" id="MobiDB-lite"/>
    </source>
</evidence>
<dbReference type="Pfam" id="PF04831">
    <property type="entry name" value="POPDC1-3"/>
    <property type="match status" value="1"/>
</dbReference>
<evidence type="ECO:0000256" key="2">
    <source>
        <dbReference type="ARBA" id="ARBA00022692"/>
    </source>
</evidence>
<keyword evidence="2 6" id="KW-0812">Transmembrane</keyword>